<dbReference type="PIRSF" id="PIRSF002741">
    <property type="entry name" value="MppA"/>
    <property type="match status" value="1"/>
</dbReference>
<evidence type="ECO:0000256" key="4">
    <source>
        <dbReference type="ARBA" id="ARBA00022729"/>
    </source>
</evidence>
<proteinExistence type="inferred from homology"/>
<evidence type="ECO:0000256" key="3">
    <source>
        <dbReference type="ARBA" id="ARBA00022448"/>
    </source>
</evidence>
<reference evidence="6 7" key="1">
    <citation type="journal article" date="2014" name="Genome Announc.">
        <title>Complete Genome Sequence of the Model Rhizosphere Strain Azospirillum brasilense Az39, Successfully Applied in Agriculture.</title>
        <authorList>
            <person name="Rivera D."/>
            <person name="Revale S."/>
            <person name="Molina R."/>
            <person name="Gualpa J."/>
            <person name="Puente M."/>
            <person name="Maroniche G."/>
            <person name="Paris G."/>
            <person name="Baker D."/>
            <person name="Clavijo B."/>
            <person name="McLay K."/>
            <person name="Spaepen S."/>
            <person name="Perticari A."/>
            <person name="Vazquez M."/>
            <person name="Wisniewski-Dye F."/>
            <person name="Watkins C."/>
            <person name="Martinez-Abarca F."/>
            <person name="Vanderleyden J."/>
            <person name="Cassan F."/>
        </authorList>
    </citation>
    <scope>NUCLEOTIDE SEQUENCE [LARGE SCALE GENOMIC DNA]</scope>
    <source>
        <strain evidence="6 7">Az39</strain>
    </source>
</reference>
<organism evidence="6 7">
    <name type="scientific">Azospirillum argentinense</name>
    <dbReference type="NCBI Taxonomy" id="2970906"/>
    <lineage>
        <taxon>Bacteria</taxon>
        <taxon>Pseudomonadati</taxon>
        <taxon>Pseudomonadota</taxon>
        <taxon>Alphaproteobacteria</taxon>
        <taxon>Rhodospirillales</taxon>
        <taxon>Azospirillaceae</taxon>
        <taxon>Azospirillum</taxon>
    </lineage>
</organism>
<dbReference type="GO" id="GO:0015833">
    <property type="term" value="P:peptide transport"/>
    <property type="evidence" value="ECO:0007669"/>
    <property type="project" value="TreeGrafter"/>
</dbReference>
<dbReference type="CDD" id="cd00995">
    <property type="entry name" value="PBP2_NikA_DppA_OppA_like"/>
    <property type="match status" value="1"/>
</dbReference>
<gene>
    <name evidence="6" type="ORF">ABAZ39_13100</name>
</gene>
<dbReference type="GO" id="GO:0043190">
    <property type="term" value="C:ATP-binding cassette (ABC) transporter complex"/>
    <property type="evidence" value="ECO:0007669"/>
    <property type="project" value="InterPro"/>
</dbReference>
<dbReference type="GO" id="GO:0030288">
    <property type="term" value="C:outer membrane-bounded periplasmic space"/>
    <property type="evidence" value="ECO:0007669"/>
    <property type="project" value="UniProtKB-ARBA"/>
</dbReference>
<evidence type="ECO:0000259" key="5">
    <source>
        <dbReference type="Pfam" id="PF00496"/>
    </source>
</evidence>
<name>A0A060DJ48_9PROT</name>
<dbReference type="Proteomes" id="UP000027186">
    <property type="component" value="Chromosome"/>
</dbReference>
<evidence type="ECO:0000256" key="1">
    <source>
        <dbReference type="ARBA" id="ARBA00004418"/>
    </source>
</evidence>
<dbReference type="InterPro" id="IPR000914">
    <property type="entry name" value="SBP_5_dom"/>
</dbReference>
<dbReference type="EMBL" id="CP007793">
    <property type="protein sequence ID" value="AIB12907.1"/>
    <property type="molecule type" value="Genomic_DNA"/>
</dbReference>
<dbReference type="InterPro" id="IPR039424">
    <property type="entry name" value="SBP_5"/>
</dbReference>
<keyword evidence="3" id="KW-0813">Transport</keyword>
<dbReference type="Gene3D" id="3.90.76.10">
    <property type="entry name" value="Dipeptide-binding Protein, Domain 1"/>
    <property type="match status" value="1"/>
</dbReference>
<dbReference type="Gene3D" id="3.10.105.10">
    <property type="entry name" value="Dipeptide-binding Protein, Domain 3"/>
    <property type="match status" value="1"/>
</dbReference>
<comment type="similarity">
    <text evidence="2">Belongs to the bacterial solute-binding protein 5 family.</text>
</comment>
<dbReference type="PANTHER" id="PTHR30290:SF10">
    <property type="entry name" value="PERIPLASMIC OLIGOPEPTIDE-BINDING PROTEIN-RELATED"/>
    <property type="match status" value="1"/>
</dbReference>
<keyword evidence="4" id="KW-0732">Signal</keyword>
<comment type="subcellular location">
    <subcellularLocation>
        <location evidence="1">Periplasm</location>
    </subcellularLocation>
</comment>
<dbReference type="AlphaFoldDB" id="A0A060DJ48"/>
<sequence length="524" mass="56799">MWSGAPRPRAGARVWIIAGAMLLAMPLAARASAQVLTTSLREDLTTTDPSAYLGLTGSRLLGLVYEGLSAVTPEGRIMPALATRWEVFEQGRLWRFHLRPGVRFHSGRPLTVADVQRSVEAVLASRSPGIGVLALSKLEGARAFTDGRAERLAGFTPLDALSFELRFTEPVGTFAHHPLLIFDSGAEREGGAGWFAHQSGGTGPFRLDGWTRGREVTLSANPDHWGGAPPVTGLRFRLLPDVETALRLFDTGTLDFVSVPESALRRVLADPVYRERAVATPRAQVRYLGLNQSLYPPFRDRRVRAAIAHALDRAAVAQGLYGGAAHAAAGLVSPGVGGHTDGVLDRPYRPDEARRLLAEAGYPEGRGLPPVELTAPESARDEAAYYADQLRRVLGLPVRVRTLERAAFGSAANAATLGMFLSGWTADYPDALTYLEPMWHSRSPYNQSCWRDETVDRWIDEAVGTVDDAARHRLSQAIEQRLLEEAAAVPLPVPMNVLLRHASAAAVAVDPFGFLSVGPRRRGP</sequence>
<dbReference type="Pfam" id="PF00496">
    <property type="entry name" value="SBP_bac_5"/>
    <property type="match status" value="1"/>
</dbReference>
<dbReference type="SUPFAM" id="SSF53850">
    <property type="entry name" value="Periplasmic binding protein-like II"/>
    <property type="match status" value="1"/>
</dbReference>
<evidence type="ECO:0000313" key="7">
    <source>
        <dbReference type="Proteomes" id="UP000027186"/>
    </source>
</evidence>
<dbReference type="KEGG" id="abq:ABAZ39_13100"/>
<accession>A0A060DJ48</accession>
<feature type="domain" description="Solute-binding protein family 5" evidence="5">
    <location>
        <begin position="77"/>
        <end position="443"/>
    </location>
</feature>
<protein>
    <recommendedName>
        <fullName evidence="5">Solute-binding protein family 5 domain-containing protein</fullName>
    </recommendedName>
</protein>
<evidence type="ECO:0000256" key="2">
    <source>
        <dbReference type="ARBA" id="ARBA00005695"/>
    </source>
</evidence>
<dbReference type="InterPro" id="IPR030678">
    <property type="entry name" value="Peptide/Ni-bd"/>
</dbReference>
<dbReference type="Gene3D" id="3.40.190.10">
    <property type="entry name" value="Periplasmic binding protein-like II"/>
    <property type="match status" value="1"/>
</dbReference>
<dbReference type="GO" id="GO:1904680">
    <property type="term" value="F:peptide transmembrane transporter activity"/>
    <property type="evidence" value="ECO:0007669"/>
    <property type="project" value="TreeGrafter"/>
</dbReference>
<dbReference type="PANTHER" id="PTHR30290">
    <property type="entry name" value="PERIPLASMIC BINDING COMPONENT OF ABC TRANSPORTER"/>
    <property type="match status" value="1"/>
</dbReference>
<evidence type="ECO:0000313" key="6">
    <source>
        <dbReference type="EMBL" id="AIB12907.1"/>
    </source>
</evidence>